<sequence length="89" mass="10062">MSAGRAVVLVLTAILLASDVARAQRPTPGYQRCRMYCGIAETVRRQCCYRYNICCLMRDELYGSPYAEPALPYIQHDLHLDARLGELLP</sequence>
<keyword evidence="1" id="KW-0732">Signal</keyword>
<name>A0A6M2DB19_RHIMP</name>
<dbReference type="EMBL" id="GHWJ01010297">
    <property type="protein sequence ID" value="NOV43034.1"/>
    <property type="molecule type" value="Transcribed_RNA"/>
</dbReference>
<feature type="chain" id="PRO_5027095164" evidence="1">
    <location>
        <begin position="24"/>
        <end position="89"/>
    </location>
</feature>
<proteinExistence type="predicted"/>
<protein>
    <submittedName>
        <fullName evidence="2">Putative secreted protein</fullName>
    </submittedName>
</protein>
<feature type="signal peptide" evidence="1">
    <location>
        <begin position="1"/>
        <end position="23"/>
    </location>
</feature>
<evidence type="ECO:0000313" key="2">
    <source>
        <dbReference type="EMBL" id="NOV43034.1"/>
    </source>
</evidence>
<organism evidence="2">
    <name type="scientific">Rhipicephalus microplus</name>
    <name type="common">Cattle tick</name>
    <name type="synonym">Boophilus microplus</name>
    <dbReference type="NCBI Taxonomy" id="6941"/>
    <lineage>
        <taxon>Eukaryota</taxon>
        <taxon>Metazoa</taxon>
        <taxon>Ecdysozoa</taxon>
        <taxon>Arthropoda</taxon>
        <taxon>Chelicerata</taxon>
        <taxon>Arachnida</taxon>
        <taxon>Acari</taxon>
        <taxon>Parasitiformes</taxon>
        <taxon>Ixodida</taxon>
        <taxon>Ixodoidea</taxon>
        <taxon>Ixodidae</taxon>
        <taxon>Rhipicephalinae</taxon>
        <taxon>Rhipicephalus</taxon>
        <taxon>Boophilus</taxon>
    </lineage>
</organism>
<dbReference type="AlphaFoldDB" id="A0A6M2DB19"/>
<accession>A0A6M2DB19</accession>
<reference evidence="2" key="1">
    <citation type="submission" date="2019-09" db="EMBL/GenBank/DDBJ databases">
        <title>Organ-specific transcriptomic study of the physiology of the cattle tick, Rhipicephalus microplus.</title>
        <authorList>
            <person name="Tirloni L."/>
            <person name="Braz G."/>
            <person name="Gandara A.C.P."/>
            <person name="Sabadin G.A."/>
            <person name="da Silva R.M."/>
            <person name="Guizzo M.G."/>
            <person name="Machado J.A."/>
            <person name="Costa E.P."/>
            <person name="Gomes H.F."/>
            <person name="Moraes J."/>
            <person name="Mota M.B.S."/>
            <person name="Mesquita R.D."/>
            <person name="Alvarenga P.H."/>
            <person name="Alves F."/>
            <person name="Seixas A."/>
            <person name="da Fonseca R.N."/>
            <person name="Fogaca A."/>
            <person name="Logullo C."/>
            <person name="Tanaka A."/>
            <person name="Daffre S."/>
            <person name="Termignoni C."/>
            <person name="Vaz I.S.Jr."/>
            <person name="Oliveira P.L."/>
            <person name="Ribeiro J.M."/>
        </authorList>
    </citation>
    <scope>NUCLEOTIDE SEQUENCE</scope>
    <source>
        <strain evidence="2">Porto Alegre</strain>
    </source>
</reference>
<evidence type="ECO:0000256" key="1">
    <source>
        <dbReference type="SAM" id="SignalP"/>
    </source>
</evidence>